<dbReference type="Proteomes" id="UP000193067">
    <property type="component" value="Unassembled WGS sequence"/>
</dbReference>
<accession>A0A1Y2IYE2</accession>
<evidence type="ECO:0008006" key="4">
    <source>
        <dbReference type="Google" id="ProtNLM"/>
    </source>
</evidence>
<keyword evidence="3" id="KW-1185">Reference proteome</keyword>
<name>A0A1Y2IYE2_TRAC3</name>
<feature type="chain" id="PRO_5012824663" description="Copper transporter" evidence="1">
    <location>
        <begin position="26"/>
        <end position="89"/>
    </location>
</feature>
<dbReference type="AlphaFoldDB" id="A0A1Y2IYE2"/>
<feature type="signal peptide" evidence="1">
    <location>
        <begin position="1"/>
        <end position="25"/>
    </location>
</feature>
<organism evidence="2 3">
    <name type="scientific">Trametes coccinea (strain BRFM310)</name>
    <name type="common">Pycnoporus coccineus</name>
    <dbReference type="NCBI Taxonomy" id="1353009"/>
    <lineage>
        <taxon>Eukaryota</taxon>
        <taxon>Fungi</taxon>
        <taxon>Dikarya</taxon>
        <taxon>Basidiomycota</taxon>
        <taxon>Agaricomycotina</taxon>
        <taxon>Agaricomycetes</taxon>
        <taxon>Polyporales</taxon>
        <taxon>Polyporaceae</taxon>
        <taxon>Trametes</taxon>
    </lineage>
</organism>
<evidence type="ECO:0000313" key="3">
    <source>
        <dbReference type="Proteomes" id="UP000193067"/>
    </source>
</evidence>
<dbReference type="EMBL" id="KZ084091">
    <property type="protein sequence ID" value="OSD06128.1"/>
    <property type="molecule type" value="Genomic_DNA"/>
</dbReference>
<proteinExistence type="predicted"/>
<evidence type="ECO:0000313" key="2">
    <source>
        <dbReference type="EMBL" id="OSD06128.1"/>
    </source>
</evidence>
<protein>
    <recommendedName>
        <fullName evidence="4">Copper transporter</fullName>
    </recommendedName>
</protein>
<reference evidence="2 3" key="1">
    <citation type="journal article" date="2015" name="Biotechnol. Biofuels">
        <title>Enhanced degradation of softwood versus hardwood by the white-rot fungus Pycnoporus coccineus.</title>
        <authorList>
            <person name="Couturier M."/>
            <person name="Navarro D."/>
            <person name="Chevret D."/>
            <person name="Henrissat B."/>
            <person name="Piumi F."/>
            <person name="Ruiz-Duenas F.J."/>
            <person name="Martinez A.T."/>
            <person name="Grigoriev I.V."/>
            <person name="Riley R."/>
            <person name="Lipzen A."/>
            <person name="Berrin J.G."/>
            <person name="Master E.R."/>
            <person name="Rosso M.N."/>
        </authorList>
    </citation>
    <scope>NUCLEOTIDE SEQUENCE [LARGE SCALE GENOMIC DNA]</scope>
    <source>
        <strain evidence="2 3">BRFM310</strain>
    </source>
</reference>
<sequence>MPAEAVWVLSLWASASVALLLAVRAAGLHREMVRAGVNDRVDRARAGAAAAVCRGERSRASRFSPEHSCAVHCPVARRRGSCARRSVGP</sequence>
<keyword evidence="1" id="KW-0732">Signal</keyword>
<evidence type="ECO:0000256" key="1">
    <source>
        <dbReference type="SAM" id="SignalP"/>
    </source>
</evidence>
<gene>
    <name evidence="2" type="ORF">PYCCODRAFT_1079692</name>
</gene>